<evidence type="ECO:0000313" key="2">
    <source>
        <dbReference type="Proteomes" id="UP000316429"/>
    </source>
</evidence>
<dbReference type="Proteomes" id="UP000316429">
    <property type="component" value="Unassembled WGS sequence"/>
</dbReference>
<keyword evidence="2" id="KW-1185">Reference proteome</keyword>
<gene>
    <name evidence="1" type="ORF">FJQ55_22595</name>
</gene>
<accession>A0A504TRW3</accession>
<dbReference type="EMBL" id="VFYP01000008">
    <property type="protein sequence ID" value="TPP04247.1"/>
    <property type="molecule type" value="Genomic_DNA"/>
</dbReference>
<organism evidence="1 2">
    <name type="scientific">Rhizobium glycinendophyticum</name>
    <dbReference type="NCBI Taxonomy" id="2589807"/>
    <lineage>
        <taxon>Bacteria</taxon>
        <taxon>Pseudomonadati</taxon>
        <taxon>Pseudomonadota</taxon>
        <taxon>Alphaproteobacteria</taxon>
        <taxon>Hyphomicrobiales</taxon>
        <taxon>Rhizobiaceae</taxon>
        <taxon>Rhizobium/Agrobacterium group</taxon>
        <taxon>Rhizobium</taxon>
    </lineage>
</organism>
<name>A0A504TRW3_9HYPH</name>
<protein>
    <submittedName>
        <fullName evidence="1">Uncharacterized protein</fullName>
    </submittedName>
</protein>
<sequence>MFFVLRVEFPGQLTRQHILIHHCLELCFHQLSCLHGSEHGRNATMHRKRRRLTARCTGNDDFLYKLADDADQRLLSLGISVIAHHVKHGMYHRADRVFVDLVAQRREAFGVAYGLIRG</sequence>
<proteinExistence type="predicted"/>
<reference evidence="1 2" key="1">
    <citation type="submission" date="2019-06" db="EMBL/GenBank/DDBJ databases">
        <title>Rhizobium sp. CL12 isolated from roots of soybean.</title>
        <authorList>
            <person name="Wang C."/>
        </authorList>
    </citation>
    <scope>NUCLEOTIDE SEQUENCE [LARGE SCALE GENOMIC DNA]</scope>
    <source>
        <strain evidence="1 2">CL12</strain>
    </source>
</reference>
<evidence type="ECO:0000313" key="1">
    <source>
        <dbReference type="EMBL" id="TPP04247.1"/>
    </source>
</evidence>
<dbReference type="OrthoDB" id="9803735at2"/>
<dbReference type="RefSeq" id="WP_140832331.1">
    <property type="nucleotide sequence ID" value="NZ_VFYP01000008.1"/>
</dbReference>
<comment type="caution">
    <text evidence="1">The sequence shown here is derived from an EMBL/GenBank/DDBJ whole genome shotgun (WGS) entry which is preliminary data.</text>
</comment>
<dbReference type="AlphaFoldDB" id="A0A504TRW3"/>